<evidence type="ECO:0000313" key="1">
    <source>
        <dbReference type="EMBL" id="GAI16582.1"/>
    </source>
</evidence>
<accession>X1LBA2</accession>
<comment type="caution">
    <text evidence="1">The sequence shown here is derived from an EMBL/GenBank/DDBJ whole genome shotgun (WGS) entry which is preliminary data.</text>
</comment>
<dbReference type="AlphaFoldDB" id="X1LBA2"/>
<dbReference type="EMBL" id="BARV01009493">
    <property type="protein sequence ID" value="GAI16582.1"/>
    <property type="molecule type" value="Genomic_DNA"/>
</dbReference>
<organism evidence="1">
    <name type="scientific">marine sediment metagenome</name>
    <dbReference type="NCBI Taxonomy" id="412755"/>
    <lineage>
        <taxon>unclassified sequences</taxon>
        <taxon>metagenomes</taxon>
        <taxon>ecological metagenomes</taxon>
    </lineage>
</organism>
<reference evidence="1" key="1">
    <citation type="journal article" date="2014" name="Front. Microbiol.">
        <title>High frequency of phylogenetically diverse reductive dehalogenase-homologous genes in deep subseafloor sedimentary metagenomes.</title>
        <authorList>
            <person name="Kawai M."/>
            <person name="Futagami T."/>
            <person name="Toyoda A."/>
            <person name="Takaki Y."/>
            <person name="Nishi S."/>
            <person name="Hori S."/>
            <person name="Arai W."/>
            <person name="Tsubouchi T."/>
            <person name="Morono Y."/>
            <person name="Uchiyama I."/>
            <person name="Ito T."/>
            <person name="Fujiyama A."/>
            <person name="Inagaki F."/>
            <person name="Takami H."/>
        </authorList>
    </citation>
    <scope>NUCLEOTIDE SEQUENCE</scope>
    <source>
        <strain evidence="1">Expedition CK06-06</strain>
    </source>
</reference>
<proteinExistence type="predicted"/>
<name>X1LBA2_9ZZZZ</name>
<sequence>MVFFSGIKARYPEVGLGVVGIKTLSIFSEASSPPSAIGVSAVTKPIE</sequence>
<protein>
    <submittedName>
        <fullName evidence="1">Uncharacterized protein</fullName>
    </submittedName>
</protein>
<gene>
    <name evidence="1" type="ORF">S06H3_18707</name>
</gene>